<accession>A0ABQ7FWU4</accession>
<evidence type="ECO:0000313" key="1">
    <source>
        <dbReference type="EMBL" id="KAF5826833.1"/>
    </source>
</evidence>
<comment type="caution">
    <text evidence="1">The sequence shown here is derived from an EMBL/GenBank/DDBJ whole genome shotgun (WGS) entry which is preliminary data.</text>
</comment>
<sequence length="117" mass="13014">MTMHLKVTNMSQKGANHWFGTLLKQHSVKGNFSCIIKLQISPSKCMSHAGAITQLRIPPRTHLGSSCKISAKRDTGCKLRQLQKPQTSLNDHSLLQAFRELLQFMELPSSSAGPWVS</sequence>
<reference evidence="1" key="1">
    <citation type="submission" date="2017-08" db="EMBL/GenBank/DDBJ databases">
        <authorList>
            <person name="Polle J.E."/>
            <person name="Barry K."/>
            <person name="Cushman J."/>
            <person name="Schmutz J."/>
            <person name="Tran D."/>
            <person name="Hathwaick L.T."/>
            <person name="Yim W.C."/>
            <person name="Jenkins J."/>
            <person name="Mckie-Krisberg Z.M."/>
            <person name="Prochnik S."/>
            <person name="Lindquist E."/>
            <person name="Dockter R.B."/>
            <person name="Adam C."/>
            <person name="Molina H."/>
            <person name="Bunkerborg J."/>
            <person name="Jin E."/>
            <person name="Buchheim M."/>
            <person name="Magnuson J."/>
        </authorList>
    </citation>
    <scope>NUCLEOTIDE SEQUENCE</scope>
    <source>
        <strain evidence="1">CCAP 19/18</strain>
    </source>
</reference>
<evidence type="ECO:0000313" key="2">
    <source>
        <dbReference type="Proteomes" id="UP000815325"/>
    </source>
</evidence>
<proteinExistence type="predicted"/>
<dbReference type="EMBL" id="MU070690">
    <property type="protein sequence ID" value="KAF5826833.1"/>
    <property type="molecule type" value="Genomic_DNA"/>
</dbReference>
<organism evidence="1 2">
    <name type="scientific">Dunaliella salina</name>
    <name type="common">Green alga</name>
    <name type="synonym">Protococcus salinus</name>
    <dbReference type="NCBI Taxonomy" id="3046"/>
    <lineage>
        <taxon>Eukaryota</taxon>
        <taxon>Viridiplantae</taxon>
        <taxon>Chlorophyta</taxon>
        <taxon>core chlorophytes</taxon>
        <taxon>Chlorophyceae</taxon>
        <taxon>CS clade</taxon>
        <taxon>Chlamydomonadales</taxon>
        <taxon>Dunaliellaceae</taxon>
        <taxon>Dunaliella</taxon>
    </lineage>
</organism>
<keyword evidence="2" id="KW-1185">Reference proteome</keyword>
<protein>
    <recommendedName>
        <fullName evidence="3">Encoded protein</fullName>
    </recommendedName>
</protein>
<gene>
    <name evidence="1" type="ORF">DUNSADRAFT_1929</name>
</gene>
<name>A0ABQ7FWU4_DUNSA</name>
<evidence type="ECO:0008006" key="3">
    <source>
        <dbReference type="Google" id="ProtNLM"/>
    </source>
</evidence>
<dbReference type="Proteomes" id="UP000815325">
    <property type="component" value="Unassembled WGS sequence"/>
</dbReference>